<dbReference type="InterPro" id="IPR054828">
    <property type="entry name" value="Vit_B12_bind_prot"/>
</dbReference>
<dbReference type="NCBIfam" id="NF038402">
    <property type="entry name" value="TroA_like"/>
    <property type="match status" value="1"/>
</dbReference>
<dbReference type="Proteomes" id="UP000307000">
    <property type="component" value="Chromosome"/>
</dbReference>
<evidence type="ECO:0000259" key="5">
    <source>
        <dbReference type="PROSITE" id="PS50983"/>
    </source>
</evidence>
<dbReference type="SUPFAM" id="SSF53807">
    <property type="entry name" value="Helical backbone' metal receptor"/>
    <property type="match status" value="1"/>
</dbReference>
<evidence type="ECO:0000256" key="4">
    <source>
        <dbReference type="SAM" id="SignalP"/>
    </source>
</evidence>
<feature type="domain" description="Fe/B12 periplasmic-binding" evidence="5">
    <location>
        <begin position="65"/>
        <end position="319"/>
    </location>
</feature>
<comment type="similarity">
    <text evidence="1">Belongs to the bacterial solute-binding protein 8 family.</text>
</comment>
<name>A0A5B7WZ23_9MICC</name>
<keyword evidence="2 4" id="KW-0732">Signal</keyword>
<dbReference type="InterPro" id="IPR002491">
    <property type="entry name" value="ABC_transptr_periplasmic_BD"/>
</dbReference>
<dbReference type="PROSITE" id="PS51257">
    <property type="entry name" value="PROKAR_LIPOPROTEIN"/>
    <property type="match status" value="1"/>
</dbReference>
<evidence type="ECO:0000313" key="6">
    <source>
        <dbReference type="EMBL" id="QCY48403.1"/>
    </source>
</evidence>
<dbReference type="EMBL" id="CP034412">
    <property type="protein sequence ID" value="QCY48403.1"/>
    <property type="molecule type" value="Genomic_DNA"/>
</dbReference>
<evidence type="ECO:0000313" key="7">
    <source>
        <dbReference type="Proteomes" id="UP000307000"/>
    </source>
</evidence>
<dbReference type="PANTHER" id="PTHR30535">
    <property type="entry name" value="VITAMIN B12-BINDING PROTEIN"/>
    <property type="match status" value="1"/>
</dbReference>
<gene>
    <name evidence="6" type="ORF">GcLGCM259_2696</name>
</gene>
<evidence type="ECO:0000256" key="3">
    <source>
        <dbReference type="SAM" id="MobiDB-lite"/>
    </source>
</evidence>
<dbReference type="RefSeq" id="WP_138926970.1">
    <property type="nucleotide sequence ID" value="NZ_CP034412.1"/>
</dbReference>
<dbReference type="GO" id="GO:0071281">
    <property type="term" value="P:cellular response to iron ion"/>
    <property type="evidence" value="ECO:0007669"/>
    <property type="project" value="TreeGrafter"/>
</dbReference>
<dbReference type="PANTHER" id="PTHR30535:SF36">
    <property type="entry name" value="HIGH-AFFINITY HEME UPTAKE SYSTEM PROTEIN ISDE"/>
    <property type="match status" value="1"/>
</dbReference>
<accession>A0A5B7WZ23</accession>
<sequence length="319" mass="32859">MRIAMPGAVLLAASLLLTGCQAGATSPAEPSPSAAASHSASAQPATSEADIAKVRKLLPEQAPQRVVSMSVGLTEIADALGVPLVGVPSSQNPLPEGVKDVEKVGNSVEPNLEKIAQLKPDLVLSPASIGESIDKKLKPLNLESSHLPTDSVAELKATTLALGELFDATEQAQDLVRQVEQAEAAARDTAAGESKKVLMLFGSPGELMVMGENTFAGEITKSLGAVNVATELGQGEAYTPLSMEQVVAQDPDVVLILAHGEADTVLEGVKEELAGQAAWQKVTASKNDAIHALPFELYGLSSITSAPEAFKTMAAALGS</sequence>
<evidence type="ECO:0000256" key="2">
    <source>
        <dbReference type="ARBA" id="ARBA00022729"/>
    </source>
</evidence>
<protein>
    <recommendedName>
        <fullName evidence="5">Fe/B12 periplasmic-binding domain-containing protein</fullName>
    </recommendedName>
</protein>
<organism evidence="6 7">
    <name type="scientific">Glutamicibacter creatinolyticus</name>
    <dbReference type="NCBI Taxonomy" id="162496"/>
    <lineage>
        <taxon>Bacteria</taxon>
        <taxon>Bacillati</taxon>
        <taxon>Actinomycetota</taxon>
        <taxon>Actinomycetes</taxon>
        <taxon>Micrococcales</taxon>
        <taxon>Micrococcaceae</taxon>
        <taxon>Glutamicibacter</taxon>
    </lineage>
</organism>
<dbReference type="PROSITE" id="PS50983">
    <property type="entry name" value="FE_B12_PBP"/>
    <property type="match status" value="1"/>
</dbReference>
<reference evidence="6 7" key="1">
    <citation type="submission" date="2018-12" db="EMBL/GenBank/DDBJ databases">
        <title>Complete Genome Sequence of Glutamicibacter creatinolyticus strain LGCM259,isolated from an abscess of a 12-year-old mare in Italy.</title>
        <authorList>
            <person name="Santos R.G."/>
            <person name="Silva A.L."/>
            <person name="Seyffert N."/>
            <person name="Castro T.L.P."/>
            <person name="Attili A.R."/>
            <person name="Rifici C."/>
            <person name="Mazzullo G."/>
            <person name="Brenig B."/>
            <person name="Venanzi F."/>
            <person name="Azevedo V."/>
        </authorList>
    </citation>
    <scope>NUCLEOTIDE SEQUENCE [LARGE SCALE GENOMIC DNA]</scope>
    <source>
        <strain evidence="6 7">LGCM 259</strain>
    </source>
</reference>
<dbReference type="AlphaFoldDB" id="A0A5B7WZ23"/>
<dbReference type="KEGG" id="gcr:GcLGCM259_2696"/>
<proteinExistence type="inferred from homology"/>
<evidence type="ECO:0000256" key="1">
    <source>
        <dbReference type="ARBA" id="ARBA00008814"/>
    </source>
</evidence>
<feature type="region of interest" description="Disordered" evidence="3">
    <location>
        <begin position="22"/>
        <end position="46"/>
    </location>
</feature>
<dbReference type="InterPro" id="IPR050902">
    <property type="entry name" value="ABC_Transporter_SBP"/>
</dbReference>
<dbReference type="Gene3D" id="3.40.50.1980">
    <property type="entry name" value="Nitrogenase molybdenum iron protein domain"/>
    <property type="match status" value="2"/>
</dbReference>
<dbReference type="Pfam" id="PF01497">
    <property type="entry name" value="Peripla_BP_2"/>
    <property type="match status" value="1"/>
</dbReference>
<feature type="chain" id="PRO_5022816269" description="Fe/B12 periplasmic-binding domain-containing protein" evidence="4">
    <location>
        <begin position="25"/>
        <end position="319"/>
    </location>
</feature>
<feature type="signal peptide" evidence="4">
    <location>
        <begin position="1"/>
        <end position="24"/>
    </location>
</feature>
<keyword evidence="7" id="KW-1185">Reference proteome</keyword>